<evidence type="ECO:0000256" key="6">
    <source>
        <dbReference type="SAM" id="Coils"/>
    </source>
</evidence>
<organism evidence="8 9">
    <name type="scientific">Candidatus Egerieisoma faecipullorum</name>
    <dbReference type="NCBI Taxonomy" id="2840963"/>
    <lineage>
        <taxon>Bacteria</taxon>
        <taxon>Bacillati</taxon>
        <taxon>Bacillota</taxon>
        <taxon>Clostridia</taxon>
        <taxon>Eubacteriales</taxon>
        <taxon>Clostridiaceae</taxon>
        <taxon>Clostridiaceae incertae sedis</taxon>
        <taxon>Candidatus Egerieisoma</taxon>
    </lineage>
</organism>
<sequence>MYLEEDGNRKERKKTPKTLVIMGSDSDYAVMKDCLALLKKFGIYYDCFVCSAHRTPEKCRELAKNAKKQGYGCVVAAAGKAAHLPGVIAAYTTLPVIGVPIQGDALEGMDALLSIAQMPPGIPVATVAINGGVNAAVLAAEILAGKHKFLEDTLKSYKQELAEKVEKKNAQLQEVIENGQL</sequence>
<gene>
    <name evidence="3 8" type="primary">purE</name>
    <name evidence="8" type="ORF">IAD50_04120</name>
</gene>
<dbReference type="SUPFAM" id="SSF52255">
    <property type="entry name" value="N5-CAIR mutase (phosphoribosylaminoimidazole carboxylase, PurE)"/>
    <property type="match status" value="1"/>
</dbReference>
<reference evidence="8" key="2">
    <citation type="journal article" date="2021" name="PeerJ">
        <title>Extensive microbial diversity within the chicken gut microbiome revealed by metagenomics and culture.</title>
        <authorList>
            <person name="Gilroy R."/>
            <person name="Ravi A."/>
            <person name="Getino M."/>
            <person name="Pursley I."/>
            <person name="Horton D.L."/>
            <person name="Alikhan N.F."/>
            <person name="Baker D."/>
            <person name="Gharbi K."/>
            <person name="Hall N."/>
            <person name="Watson M."/>
            <person name="Adriaenssens E.M."/>
            <person name="Foster-Nyarko E."/>
            <person name="Jarju S."/>
            <person name="Secka A."/>
            <person name="Antonio M."/>
            <person name="Oren A."/>
            <person name="Chaudhuri R.R."/>
            <person name="La Ragione R."/>
            <person name="Hildebrand F."/>
            <person name="Pallen M.J."/>
        </authorList>
    </citation>
    <scope>NUCLEOTIDE SEQUENCE</scope>
    <source>
        <strain evidence="8">CHK195-4489</strain>
    </source>
</reference>
<dbReference type="AlphaFoldDB" id="A0A9D1LAP3"/>
<dbReference type="InterPro" id="IPR000031">
    <property type="entry name" value="PurE_dom"/>
</dbReference>
<feature type="binding site" evidence="3 5">
    <location>
        <position position="27"/>
    </location>
    <ligand>
        <name>substrate</name>
    </ligand>
</feature>
<comment type="caution">
    <text evidence="8">The sequence shown here is derived from an EMBL/GenBank/DDBJ whole genome shotgun (WGS) entry which is preliminary data.</text>
</comment>
<dbReference type="EC" id="5.4.99.18" evidence="3 4"/>
<proteinExistence type="inferred from homology"/>
<evidence type="ECO:0000313" key="9">
    <source>
        <dbReference type="Proteomes" id="UP000824089"/>
    </source>
</evidence>
<feature type="binding site" evidence="3 5">
    <location>
        <position position="24"/>
    </location>
    <ligand>
        <name>substrate</name>
    </ligand>
</feature>
<dbReference type="GO" id="GO:0006189">
    <property type="term" value="P:'de novo' IMP biosynthetic process"/>
    <property type="evidence" value="ECO:0007669"/>
    <property type="project" value="UniProtKB-UniRule"/>
</dbReference>
<evidence type="ECO:0000256" key="4">
    <source>
        <dbReference type="PIRNR" id="PIRNR001338"/>
    </source>
</evidence>
<dbReference type="Gene3D" id="3.40.50.1970">
    <property type="match status" value="1"/>
</dbReference>
<keyword evidence="6" id="KW-0175">Coiled coil</keyword>
<reference evidence="8" key="1">
    <citation type="submission" date="2020-10" db="EMBL/GenBank/DDBJ databases">
        <authorList>
            <person name="Gilroy R."/>
        </authorList>
    </citation>
    <scope>NUCLEOTIDE SEQUENCE</scope>
    <source>
        <strain evidence="8">CHK195-4489</strain>
    </source>
</reference>
<evidence type="ECO:0000259" key="7">
    <source>
        <dbReference type="SMART" id="SM01001"/>
    </source>
</evidence>
<keyword evidence="8" id="KW-0456">Lyase</keyword>
<keyword evidence="2 3" id="KW-0413">Isomerase</keyword>
<dbReference type="InterPro" id="IPR024694">
    <property type="entry name" value="PurE_prokaryotes"/>
</dbReference>
<evidence type="ECO:0000256" key="3">
    <source>
        <dbReference type="HAMAP-Rule" id="MF_01929"/>
    </source>
</evidence>
<evidence type="ECO:0000256" key="2">
    <source>
        <dbReference type="ARBA" id="ARBA00023235"/>
    </source>
</evidence>
<dbReference type="GO" id="GO:0016829">
    <property type="term" value="F:lyase activity"/>
    <property type="evidence" value="ECO:0007669"/>
    <property type="project" value="UniProtKB-KW"/>
</dbReference>
<evidence type="ECO:0000313" key="8">
    <source>
        <dbReference type="EMBL" id="HIU29467.1"/>
    </source>
</evidence>
<comment type="similarity">
    <text evidence="3">Belongs to the AIR carboxylase family. Class I subfamily.</text>
</comment>
<dbReference type="Proteomes" id="UP000824089">
    <property type="component" value="Unassembled WGS sequence"/>
</dbReference>
<dbReference type="HAMAP" id="MF_01929">
    <property type="entry name" value="PurE_classI"/>
    <property type="match status" value="1"/>
</dbReference>
<feature type="coiled-coil region" evidence="6">
    <location>
        <begin position="140"/>
        <end position="178"/>
    </location>
</feature>
<dbReference type="PANTHER" id="PTHR23046:SF2">
    <property type="entry name" value="PHOSPHORIBOSYLAMINOIMIDAZOLE CARBOXYLASE"/>
    <property type="match status" value="1"/>
</dbReference>
<dbReference type="EMBL" id="DVMM01000083">
    <property type="protein sequence ID" value="HIU29467.1"/>
    <property type="molecule type" value="Genomic_DNA"/>
</dbReference>
<dbReference type="SMART" id="SM01001">
    <property type="entry name" value="AIRC"/>
    <property type="match status" value="1"/>
</dbReference>
<dbReference type="PANTHER" id="PTHR23046">
    <property type="entry name" value="PHOSPHORIBOSYLAMINOIMIDAZOLE CARBOXYLASE CATALYTIC SUBUNIT"/>
    <property type="match status" value="1"/>
</dbReference>
<evidence type="ECO:0000256" key="1">
    <source>
        <dbReference type="ARBA" id="ARBA00022755"/>
    </source>
</evidence>
<keyword evidence="1 3" id="KW-0658">Purine biosynthesis</keyword>
<evidence type="ECO:0000256" key="5">
    <source>
        <dbReference type="PIRSR" id="PIRSR001338-1"/>
    </source>
</evidence>
<comment type="function">
    <text evidence="3 4">Catalyzes the conversion of N5-carboxyaminoimidazole ribonucleotide (N5-CAIR) to 4-carboxy-5-aminoimidazole ribonucleotide (CAIR).</text>
</comment>
<dbReference type="NCBIfam" id="TIGR01162">
    <property type="entry name" value="purE"/>
    <property type="match status" value="1"/>
</dbReference>
<dbReference type="InterPro" id="IPR033747">
    <property type="entry name" value="PurE_ClassI"/>
</dbReference>
<dbReference type="GO" id="GO:0034023">
    <property type="term" value="F:5-(carboxyamino)imidazole ribonucleotide mutase activity"/>
    <property type="evidence" value="ECO:0007669"/>
    <property type="project" value="UniProtKB-UniRule"/>
</dbReference>
<dbReference type="Pfam" id="PF00731">
    <property type="entry name" value="AIRC"/>
    <property type="match status" value="1"/>
</dbReference>
<feature type="binding site" evidence="3 5">
    <location>
        <position position="54"/>
    </location>
    <ligand>
        <name>substrate</name>
    </ligand>
</feature>
<name>A0A9D1LAP3_9CLOT</name>
<protein>
    <recommendedName>
        <fullName evidence="3 4">N5-carboxyaminoimidazole ribonucleotide mutase</fullName>
        <shortName evidence="3 4">N5-CAIR mutase</shortName>
        <ecNumber evidence="3 4">5.4.99.18</ecNumber>
    </recommendedName>
    <alternativeName>
        <fullName evidence="3">5-(carboxyamino)imidazole ribonucleotide mutase</fullName>
    </alternativeName>
</protein>
<accession>A0A9D1LAP3</accession>
<comment type="catalytic activity">
    <reaction evidence="3 4">
        <text>5-carboxyamino-1-(5-phospho-D-ribosyl)imidazole + H(+) = 5-amino-1-(5-phospho-D-ribosyl)imidazole-4-carboxylate</text>
        <dbReference type="Rhea" id="RHEA:13193"/>
        <dbReference type="ChEBI" id="CHEBI:15378"/>
        <dbReference type="ChEBI" id="CHEBI:58730"/>
        <dbReference type="ChEBI" id="CHEBI:77657"/>
        <dbReference type="EC" id="5.4.99.18"/>
    </reaction>
</comment>
<feature type="domain" description="PurE" evidence="7">
    <location>
        <begin position="16"/>
        <end position="165"/>
    </location>
</feature>
<comment type="pathway">
    <text evidence="3 4">Purine metabolism; IMP biosynthesis via de novo pathway; 5-amino-1-(5-phospho-D-ribosyl)imidazole-4-carboxylate from 5-amino-1-(5-phospho-D-ribosyl)imidazole (N5-CAIR route): step 2/2.</text>
</comment>
<dbReference type="PIRSF" id="PIRSF001338">
    <property type="entry name" value="AIR_carboxylase"/>
    <property type="match status" value="1"/>
</dbReference>